<dbReference type="InterPro" id="IPR029063">
    <property type="entry name" value="SAM-dependent_MTases_sf"/>
</dbReference>
<dbReference type="SUPFAM" id="SSF53335">
    <property type="entry name" value="S-adenosyl-L-methionine-dependent methyltransferases"/>
    <property type="match status" value="1"/>
</dbReference>
<feature type="domain" description="Methyltransferase FkbM" evidence="1">
    <location>
        <begin position="45"/>
        <end position="217"/>
    </location>
</feature>
<reference evidence="3" key="1">
    <citation type="submission" date="2023-08" db="EMBL/GenBank/DDBJ databases">
        <title>Rhodospirillaceae gen. nov., a novel taxon isolated from the Yangtze River Yuezi River estuary sludge.</title>
        <authorList>
            <person name="Ruan L."/>
        </authorList>
    </citation>
    <scope>NUCLEOTIDE SEQUENCE [LARGE SCALE GENOMIC DNA]</scope>
    <source>
        <strain evidence="3">R-7</strain>
    </source>
</reference>
<organism evidence="2 3">
    <name type="scientific">Dongia sedimenti</name>
    <dbReference type="NCBI Taxonomy" id="3064282"/>
    <lineage>
        <taxon>Bacteria</taxon>
        <taxon>Pseudomonadati</taxon>
        <taxon>Pseudomonadota</taxon>
        <taxon>Alphaproteobacteria</taxon>
        <taxon>Rhodospirillales</taxon>
        <taxon>Dongiaceae</taxon>
        <taxon>Dongia</taxon>
    </lineage>
</organism>
<dbReference type="Pfam" id="PF05050">
    <property type="entry name" value="Methyltransf_21"/>
    <property type="match status" value="1"/>
</dbReference>
<keyword evidence="2" id="KW-0808">Transferase</keyword>
<dbReference type="Gene3D" id="3.40.50.150">
    <property type="entry name" value="Vaccinia Virus protein VP39"/>
    <property type="match status" value="1"/>
</dbReference>
<dbReference type="InterPro" id="IPR006342">
    <property type="entry name" value="FkbM_mtfrase"/>
</dbReference>
<comment type="caution">
    <text evidence="2">The sequence shown here is derived from an EMBL/GenBank/DDBJ whole genome shotgun (WGS) entry which is preliminary data.</text>
</comment>
<keyword evidence="2" id="KW-0489">Methyltransferase</keyword>
<evidence type="ECO:0000313" key="2">
    <source>
        <dbReference type="EMBL" id="MDQ7250231.1"/>
    </source>
</evidence>
<dbReference type="RefSeq" id="WP_379959219.1">
    <property type="nucleotide sequence ID" value="NZ_JAUYVI010000006.1"/>
</dbReference>
<sequence length="248" mass="27079">MSVSSQVQACAKRLGLRIIRITPKSSPALRIADILNRSNIRCVLDVGANSGGYAWELFDEGYAGRIISFEPLPTAWQQLKAKSASYGGRWLAGPQVAVSAENGEAVFHEAENSVSSSLLPMRDEHVRASPGSGPARDIKVTTRMLDDLLPAIDISSDEPLFLKIDTQGSEKQVLKGASRTIAQHVDGIQVEMSLVPLYDGQPLAAEIHAMLEGLGFVLWDMIPGTRDRSTHRLLQYDGVYFKRSFSLA</sequence>
<keyword evidence="3" id="KW-1185">Reference proteome</keyword>
<dbReference type="GO" id="GO:0032259">
    <property type="term" value="P:methylation"/>
    <property type="evidence" value="ECO:0007669"/>
    <property type="project" value="UniProtKB-KW"/>
</dbReference>
<dbReference type="NCBIfam" id="TIGR01444">
    <property type="entry name" value="fkbM_fam"/>
    <property type="match status" value="1"/>
</dbReference>
<name>A0ABU0YR77_9PROT</name>
<dbReference type="PANTHER" id="PTHR36973">
    <property type="entry name" value="SLL1456 PROTEIN-RELATED"/>
    <property type="match status" value="1"/>
</dbReference>
<proteinExistence type="predicted"/>
<dbReference type="Proteomes" id="UP001230156">
    <property type="component" value="Unassembled WGS sequence"/>
</dbReference>
<dbReference type="GO" id="GO:0008168">
    <property type="term" value="F:methyltransferase activity"/>
    <property type="evidence" value="ECO:0007669"/>
    <property type="project" value="UniProtKB-KW"/>
</dbReference>
<dbReference type="InterPro" id="IPR053188">
    <property type="entry name" value="FkbM_Methyltransferase"/>
</dbReference>
<dbReference type="PANTHER" id="PTHR36973:SF4">
    <property type="entry name" value="NODULATION PROTEIN"/>
    <property type="match status" value="1"/>
</dbReference>
<accession>A0ABU0YR77</accession>
<protein>
    <submittedName>
        <fullName evidence="2">FkbM family methyltransferase</fullName>
    </submittedName>
</protein>
<dbReference type="EMBL" id="JAUYVI010000006">
    <property type="protein sequence ID" value="MDQ7250231.1"/>
    <property type="molecule type" value="Genomic_DNA"/>
</dbReference>
<evidence type="ECO:0000259" key="1">
    <source>
        <dbReference type="Pfam" id="PF05050"/>
    </source>
</evidence>
<evidence type="ECO:0000313" key="3">
    <source>
        <dbReference type="Proteomes" id="UP001230156"/>
    </source>
</evidence>
<gene>
    <name evidence="2" type="ORF">Q8A70_21245</name>
</gene>